<proteinExistence type="predicted"/>
<protein>
    <submittedName>
        <fullName evidence="3">Uncharacterized protein</fullName>
    </submittedName>
</protein>
<comment type="caution">
    <text evidence="3">The sequence shown here is derived from an EMBL/GenBank/DDBJ whole genome shotgun (WGS) entry which is preliminary data.</text>
</comment>
<keyword evidence="2" id="KW-1133">Transmembrane helix</keyword>
<evidence type="ECO:0000313" key="4">
    <source>
        <dbReference type="Proteomes" id="UP000242180"/>
    </source>
</evidence>
<evidence type="ECO:0000256" key="2">
    <source>
        <dbReference type="SAM" id="Phobius"/>
    </source>
</evidence>
<feature type="compositionally biased region" description="Polar residues" evidence="1">
    <location>
        <begin position="23"/>
        <end position="32"/>
    </location>
</feature>
<dbReference type="AlphaFoldDB" id="A0A1X2HQH6"/>
<reference evidence="3 4" key="1">
    <citation type="submission" date="2016-07" db="EMBL/GenBank/DDBJ databases">
        <title>Pervasive Adenine N6-methylation of Active Genes in Fungi.</title>
        <authorList>
            <consortium name="DOE Joint Genome Institute"/>
            <person name="Mondo S.J."/>
            <person name="Dannebaum R.O."/>
            <person name="Kuo R.C."/>
            <person name="Labutti K."/>
            <person name="Haridas S."/>
            <person name="Kuo A."/>
            <person name="Salamov A."/>
            <person name="Ahrendt S.R."/>
            <person name="Lipzen A."/>
            <person name="Sullivan W."/>
            <person name="Andreopoulos W.B."/>
            <person name="Clum A."/>
            <person name="Lindquist E."/>
            <person name="Daum C."/>
            <person name="Ramamoorthy G.K."/>
            <person name="Gryganskyi A."/>
            <person name="Culley D."/>
            <person name="Magnuson J.K."/>
            <person name="James T.Y."/>
            <person name="O'Malley M.A."/>
            <person name="Stajich J.E."/>
            <person name="Spatafora J.W."/>
            <person name="Visel A."/>
            <person name="Grigoriev I.V."/>
        </authorList>
    </citation>
    <scope>NUCLEOTIDE SEQUENCE [LARGE SCALE GENOMIC DNA]</scope>
    <source>
        <strain evidence="3 4">NRRL 2496</strain>
    </source>
</reference>
<organism evidence="3 4">
    <name type="scientific">Syncephalastrum racemosum</name>
    <name type="common">Filamentous fungus</name>
    <dbReference type="NCBI Taxonomy" id="13706"/>
    <lineage>
        <taxon>Eukaryota</taxon>
        <taxon>Fungi</taxon>
        <taxon>Fungi incertae sedis</taxon>
        <taxon>Mucoromycota</taxon>
        <taxon>Mucoromycotina</taxon>
        <taxon>Mucoromycetes</taxon>
        <taxon>Mucorales</taxon>
        <taxon>Syncephalastraceae</taxon>
        <taxon>Syncephalastrum</taxon>
    </lineage>
</organism>
<dbReference type="Proteomes" id="UP000242180">
    <property type="component" value="Unassembled WGS sequence"/>
</dbReference>
<evidence type="ECO:0000313" key="3">
    <source>
        <dbReference type="EMBL" id="ORZ01643.1"/>
    </source>
</evidence>
<feature type="region of interest" description="Disordered" evidence="1">
    <location>
        <begin position="1"/>
        <end position="32"/>
    </location>
</feature>
<feature type="compositionally biased region" description="Basic and acidic residues" evidence="1">
    <location>
        <begin position="1"/>
        <end position="20"/>
    </location>
</feature>
<sequence>MLMVWHARDRSGEHEDKEKAGCSGSSVTSKGNISISCTDKEKAIASTKVRMGSPGVSRIEARWYSRGLQHFPFERPKRPKKFIFQRFHFFSIYRINTFFFFFFPPFPSQREFNSSISFFFLPRSVPATTFSP</sequence>
<accession>A0A1X2HQH6</accession>
<name>A0A1X2HQH6_SYNRA</name>
<keyword evidence="4" id="KW-1185">Reference proteome</keyword>
<dbReference type="InParanoid" id="A0A1X2HQH6"/>
<keyword evidence="2" id="KW-0812">Transmembrane</keyword>
<evidence type="ECO:0000256" key="1">
    <source>
        <dbReference type="SAM" id="MobiDB-lite"/>
    </source>
</evidence>
<gene>
    <name evidence="3" type="ORF">BCR43DRAFT_187178</name>
</gene>
<feature type="transmembrane region" description="Helical" evidence="2">
    <location>
        <begin position="87"/>
        <end position="106"/>
    </location>
</feature>
<keyword evidence="2" id="KW-0472">Membrane</keyword>
<dbReference type="EMBL" id="MCGN01000002">
    <property type="protein sequence ID" value="ORZ01643.1"/>
    <property type="molecule type" value="Genomic_DNA"/>
</dbReference>